<dbReference type="GO" id="GO:0004519">
    <property type="term" value="F:endonuclease activity"/>
    <property type="evidence" value="ECO:0007669"/>
    <property type="project" value="UniProtKB-KW"/>
</dbReference>
<evidence type="ECO:0000313" key="17">
    <source>
        <dbReference type="EMBL" id="PIA50984.1"/>
    </source>
</evidence>
<dbReference type="GO" id="GO:0005634">
    <property type="term" value="C:nucleus"/>
    <property type="evidence" value="ECO:0007669"/>
    <property type="project" value="UniProtKB-SubCell"/>
</dbReference>
<keyword evidence="3" id="KW-0540">Nuclease</keyword>
<keyword evidence="9" id="KW-0156">Chromatin regulator</keyword>
<gene>
    <name evidence="17" type="ORF">AQUCO_01100064v1</name>
</gene>
<evidence type="ECO:0000256" key="2">
    <source>
        <dbReference type="ARBA" id="ARBA00007845"/>
    </source>
</evidence>
<dbReference type="FunCoup" id="A0A2G5E5F4">
    <property type="interactions" value="1526"/>
</dbReference>
<evidence type="ECO:0000256" key="9">
    <source>
        <dbReference type="ARBA" id="ARBA00022853"/>
    </source>
</evidence>
<evidence type="ECO:0000256" key="4">
    <source>
        <dbReference type="ARBA" id="ARBA00022741"/>
    </source>
</evidence>
<dbReference type="Gene3D" id="3.30.565.10">
    <property type="entry name" value="Histidine kinase-like ATPase, C-terminal domain"/>
    <property type="match status" value="1"/>
</dbReference>
<dbReference type="InParanoid" id="A0A2G5E5F4"/>
<evidence type="ECO:0000256" key="8">
    <source>
        <dbReference type="ARBA" id="ARBA00022840"/>
    </source>
</evidence>
<accession>A0A2G5E5F4</accession>
<dbReference type="FunFam" id="3.30.565.10:FF:000075">
    <property type="entry name" value="MORC family CW-type zinc finger protein 4"/>
    <property type="match status" value="1"/>
</dbReference>
<dbReference type="Pfam" id="PF13589">
    <property type="entry name" value="HATPase_c_3"/>
    <property type="match status" value="1"/>
</dbReference>
<feature type="region of interest" description="Disordered" evidence="15">
    <location>
        <begin position="675"/>
        <end position="717"/>
    </location>
</feature>
<keyword evidence="12" id="KW-0234">DNA repair</keyword>
<evidence type="ECO:0000259" key="16">
    <source>
        <dbReference type="Pfam" id="PF17942"/>
    </source>
</evidence>
<keyword evidence="13" id="KW-0539">Nucleus</keyword>
<keyword evidence="10 14" id="KW-0175">Coiled coil</keyword>
<evidence type="ECO:0000256" key="6">
    <source>
        <dbReference type="ARBA" id="ARBA00022763"/>
    </source>
</evidence>
<keyword evidence="11" id="KW-0943">RNA-mediated gene silencing</keyword>
<feature type="compositionally biased region" description="Low complexity" evidence="15">
    <location>
        <begin position="26"/>
        <end position="38"/>
    </location>
</feature>
<dbReference type="EMBL" id="KZ305028">
    <property type="protein sequence ID" value="PIA50984.1"/>
    <property type="molecule type" value="Genomic_DNA"/>
</dbReference>
<evidence type="ECO:0000256" key="5">
    <source>
        <dbReference type="ARBA" id="ARBA00022759"/>
    </source>
</evidence>
<evidence type="ECO:0000313" key="18">
    <source>
        <dbReference type="Proteomes" id="UP000230069"/>
    </source>
</evidence>
<comment type="subcellular location">
    <subcellularLocation>
        <location evidence="1">Nucleus</location>
    </subcellularLocation>
</comment>
<keyword evidence="5" id="KW-0255">Endonuclease</keyword>
<feature type="region of interest" description="Disordered" evidence="15">
    <location>
        <begin position="600"/>
        <end position="659"/>
    </location>
</feature>
<keyword evidence="7" id="KW-0378">Hydrolase</keyword>
<evidence type="ECO:0000256" key="13">
    <source>
        <dbReference type="ARBA" id="ARBA00023242"/>
    </source>
</evidence>
<keyword evidence="18" id="KW-1185">Reference proteome</keyword>
<sequence length="877" mass="99541">RKLENMDVLVKEENIEIPIKQEKITSNNNNYCNSNSNSKTIEPICVIELSDSDSESSSSSSEDDSEEDNENSGNGKRSRVINGGDLSKKKKKKKQRFDNLGIVLPLGFLDPLPPPPPLVEEEEEVRLPLPEPVRSSSFVIQSCKQFWKAGDYEDSSPVDAASSTSTVGMDHVRVHPKFLHSNATSHKWALGAFAELLDNALDEVCYGATFVNVDMLKNKKDGTRMLLIEDNGGGMNPDKMRQCMSLGYSAKSKLANVIGQYGNGFKTSTMRLGADVIVFSRCRGKDGERPTQTVGMLSYTFLRSTAKEDIVVPMLDFEGVGLEWNKLMRSCSGDWNLNVETIVQWSPYSSEADLFHQFDTIGDHGTRVIIYNLWEDDQGELELDFDTNRHDIQIRGVNRDEKKIEMARQFPNSRHFLTYRHSLRSYASILYLKLPRGFRIVLRGMDVEHHNIINDLMLTQEITYRPQPGSDGVPKDPNMVAIITLGFVKDAKDHIDVQGFNVYHKNRLIKPFWRVWNAAGSDGRGVIGVLEANFVEPAHDKQGFERTNVLSRLEQRLVQMQKTYWSTYCHKIGYAPRRHKKLLESSPEYSPHKFSKRSNKFNKFTVSSKDKHSTVNQKQMYGSKSSSSQPSLSEEDSDSVRIPSQRPPNGSTLKASRAQKPVRIECSLNSQSFSLNSDNSEVELNPASNGTTGRITRSQLKETASNGDAHASTSDARGRNLLEVENCELKNRLRTMETSILRDLVIEKDKNRSVETLVNGDISSGLDSRGHSQLRMENHKLKKRLKELEDSRTLDLQFDRDRCRSLEEKLKASEAKIEEMNKEQEALIDIFSEERNRRDSEEENLRKKLKDASNTIQQLLDRVRQLEKLKVNCKAEC</sequence>
<feature type="compositionally biased region" description="Low complexity" evidence="15">
    <location>
        <begin position="623"/>
        <end position="632"/>
    </location>
</feature>
<reference evidence="17 18" key="1">
    <citation type="submission" date="2017-09" db="EMBL/GenBank/DDBJ databases">
        <title>WGS assembly of Aquilegia coerulea Goldsmith.</title>
        <authorList>
            <person name="Hodges S."/>
            <person name="Kramer E."/>
            <person name="Nordborg M."/>
            <person name="Tomkins J."/>
            <person name="Borevitz J."/>
            <person name="Derieg N."/>
            <person name="Yan J."/>
            <person name="Mihaltcheva S."/>
            <person name="Hayes R.D."/>
            <person name="Rokhsar D."/>
        </authorList>
    </citation>
    <scope>NUCLEOTIDE SEQUENCE [LARGE SCALE GENOMIC DNA]</scope>
    <source>
        <strain evidence="18">cv. Goldsmith</strain>
    </source>
</reference>
<feature type="coiled-coil region" evidence="14">
    <location>
        <begin position="771"/>
        <end position="876"/>
    </location>
</feature>
<comment type="similarity">
    <text evidence="2">Belongs to the MORC ATPase protein family.</text>
</comment>
<evidence type="ECO:0000256" key="15">
    <source>
        <dbReference type="SAM" id="MobiDB-lite"/>
    </source>
</evidence>
<keyword evidence="8" id="KW-0067">ATP-binding</keyword>
<feature type="compositionally biased region" description="Acidic residues" evidence="15">
    <location>
        <begin position="61"/>
        <end position="70"/>
    </location>
</feature>
<evidence type="ECO:0000256" key="1">
    <source>
        <dbReference type="ARBA" id="ARBA00004123"/>
    </source>
</evidence>
<organism evidence="17 18">
    <name type="scientific">Aquilegia coerulea</name>
    <name type="common">Rocky mountain columbine</name>
    <dbReference type="NCBI Taxonomy" id="218851"/>
    <lineage>
        <taxon>Eukaryota</taxon>
        <taxon>Viridiplantae</taxon>
        <taxon>Streptophyta</taxon>
        <taxon>Embryophyta</taxon>
        <taxon>Tracheophyta</taxon>
        <taxon>Spermatophyta</taxon>
        <taxon>Magnoliopsida</taxon>
        <taxon>Ranunculales</taxon>
        <taxon>Ranunculaceae</taxon>
        <taxon>Thalictroideae</taxon>
        <taxon>Aquilegia</taxon>
    </lineage>
</organism>
<dbReference type="GO" id="GO:0006281">
    <property type="term" value="P:DNA repair"/>
    <property type="evidence" value="ECO:0007669"/>
    <property type="project" value="UniProtKB-KW"/>
</dbReference>
<dbReference type="AlphaFoldDB" id="A0A2G5E5F4"/>
<dbReference type="Proteomes" id="UP000230069">
    <property type="component" value="Unassembled WGS sequence"/>
</dbReference>
<evidence type="ECO:0000256" key="3">
    <source>
        <dbReference type="ARBA" id="ARBA00022722"/>
    </source>
</evidence>
<dbReference type="PANTHER" id="PTHR23336">
    <property type="entry name" value="ZINC FINGER CW-TYPE COILED-COIL DOMAIN PROTEIN 3"/>
    <property type="match status" value="1"/>
</dbReference>
<evidence type="ECO:0000256" key="7">
    <source>
        <dbReference type="ARBA" id="ARBA00022801"/>
    </source>
</evidence>
<dbReference type="GO" id="GO:0016887">
    <property type="term" value="F:ATP hydrolysis activity"/>
    <property type="evidence" value="ECO:0007669"/>
    <property type="project" value="InterPro"/>
</dbReference>
<dbReference type="GO" id="GO:0031349">
    <property type="term" value="P:positive regulation of defense response"/>
    <property type="evidence" value="ECO:0007669"/>
    <property type="project" value="UniProtKB-ARBA"/>
</dbReference>
<evidence type="ECO:0000256" key="10">
    <source>
        <dbReference type="ARBA" id="ARBA00023054"/>
    </source>
</evidence>
<evidence type="ECO:0000256" key="11">
    <source>
        <dbReference type="ARBA" id="ARBA00023158"/>
    </source>
</evidence>
<feature type="region of interest" description="Disordered" evidence="15">
    <location>
        <begin position="15"/>
        <end position="93"/>
    </location>
</feature>
<dbReference type="PANTHER" id="PTHR23336:SF80">
    <property type="entry name" value="PROTEIN MICRORCHIDIA 7-LIKE"/>
    <property type="match status" value="1"/>
</dbReference>
<dbReference type="OrthoDB" id="757982at2759"/>
<dbReference type="InterPro" id="IPR045261">
    <property type="entry name" value="MORC_ATPase"/>
</dbReference>
<keyword evidence="4" id="KW-0547">Nucleotide-binding</keyword>
<feature type="non-terminal residue" evidence="17">
    <location>
        <position position="1"/>
    </location>
</feature>
<dbReference type="GO" id="GO:0031047">
    <property type="term" value="P:regulatory ncRNA-mediated gene silencing"/>
    <property type="evidence" value="ECO:0007669"/>
    <property type="project" value="UniProtKB-KW"/>
</dbReference>
<dbReference type="GO" id="GO:0005524">
    <property type="term" value="F:ATP binding"/>
    <property type="evidence" value="ECO:0007669"/>
    <property type="project" value="UniProtKB-KW"/>
</dbReference>
<dbReference type="Pfam" id="PF17942">
    <property type="entry name" value="Morc6_S5"/>
    <property type="match status" value="1"/>
</dbReference>
<name>A0A2G5E5F4_AQUCA</name>
<feature type="domain" description="Morc S5" evidence="16">
    <location>
        <begin position="421"/>
        <end position="565"/>
    </location>
</feature>
<keyword evidence="6" id="KW-0227">DNA damage</keyword>
<dbReference type="InterPro" id="IPR036890">
    <property type="entry name" value="HATPase_C_sf"/>
</dbReference>
<protein>
    <recommendedName>
        <fullName evidence="16">Morc S5 domain-containing protein</fullName>
    </recommendedName>
</protein>
<proteinExistence type="inferred from homology"/>
<dbReference type="GO" id="GO:0006325">
    <property type="term" value="P:chromatin organization"/>
    <property type="evidence" value="ECO:0007669"/>
    <property type="project" value="UniProtKB-KW"/>
</dbReference>
<evidence type="ECO:0000256" key="14">
    <source>
        <dbReference type="SAM" id="Coils"/>
    </source>
</evidence>
<feature type="compositionally biased region" description="Polar residues" evidence="15">
    <location>
        <begin position="686"/>
        <end position="715"/>
    </location>
</feature>
<dbReference type="SUPFAM" id="SSF55874">
    <property type="entry name" value="ATPase domain of HSP90 chaperone/DNA topoisomerase II/histidine kinase"/>
    <property type="match status" value="1"/>
</dbReference>
<evidence type="ECO:0000256" key="12">
    <source>
        <dbReference type="ARBA" id="ARBA00023204"/>
    </source>
</evidence>
<dbReference type="InterPro" id="IPR041006">
    <property type="entry name" value="Morc_S5"/>
</dbReference>